<dbReference type="AlphaFoldDB" id="A0A3N4DRW8"/>
<comment type="caution">
    <text evidence="1">The sequence shown here is derived from an EMBL/GenBank/DDBJ whole genome shotgun (WGS) entry which is preliminary data.</text>
</comment>
<dbReference type="Proteomes" id="UP000278855">
    <property type="component" value="Unassembled WGS sequence"/>
</dbReference>
<protein>
    <submittedName>
        <fullName evidence="1">Uncharacterized protein</fullName>
    </submittedName>
</protein>
<evidence type="ECO:0000313" key="1">
    <source>
        <dbReference type="EMBL" id="RPA27382.1"/>
    </source>
</evidence>
<sequence>MTPTMRAMNRDGNHLFCIFICWFLKKLITAKRVSIRSRLQLLKRILSIKDSRLKNHQPEWVRLN</sequence>
<accession>A0A3N4DRW8</accession>
<proteinExistence type="predicted"/>
<dbReference type="EMBL" id="RKKB01000013">
    <property type="protein sequence ID" value="RPA27382.1"/>
    <property type="molecule type" value="Genomic_DNA"/>
</dbReference>
<gene>
    <name evidence="1" type="ORF">EGC77_17585</name>
</gene>
<evidence type="ECO:0000313" key="2">
    <source>
        <dbReference type="Proteomes" id="UP000278855"/>
    </source>
</evidence>
<organism evidence="1 2">
    <name type="scientific">Shewanella psychromarinicola</name>
    <dbReference type="NCBI Taxonomy" id="2487742"/>
    <lineage>
        <taxon>Bacteria</taxon>
        <taxon>Pseudomonadati</taxon>
        <taxon>Pseudomonadota</taxon>
        <taxon>Gammaproteobacteria</taxon>
        <taxon>Alteromonadales</taxon>
        <taxon>Shewanellaceae</taxon>
        <taxon>Shewanella</taxon>
    </lineage>
</organism>
<reference evidence="2" key="1">
    <citation type="submission" date="2018-11" db="EMBL/GenBank/DDBJ databases">
        <title>Shewanella sp. R106.</title>
        <authorList>
            <person name="Hwang Y.J."/>
            <person name="Hwang C.Y."/>
        </authorList>
    </citation>
    <scope>NUCLEOTIDE SEQUENCE [LARGE SCALE GENOMIC DNA]</scope>
    <source>
        <strain evidence="2">R106</strain>
    </source>
</reference>
<name>A0A3N4DRW8_9GAMM</name>